<reference evidence="2 3" key="1">
    <citation type="submission" date="2023-10" db="EMBL/GenBank/DDBJ databases">
        <authorList>
            <person name="Botero Cardona J."/>
        </authorList>
    </citation>
    <scope>NUCLEOTIDE SEQUENCE [LARGE SCALE GENOMIC DNA]</scope>
    <source>
        <strain evidence="2 3">R-55214</strain>
    </source>
</reference>
<organism evidence="2 3">
    <name type="scientific">Fructobacillus evanidus</name>
    <dbReference type="NCBI Taxonomy" id="3064281"/>
    <lineage>
        <taxon>Bacteria</taxon>
        <taxon>Bacillati</taxon>
        <taxon>Bacillota</taxon>
        <taxon>Bacilli</taxon>
        <taxon>Lactobacillales</taxon>
        <taxon>Lactobacillaceae</taxon>
        <taxon>Fructobacillus</taxon>
    </lineage>
</organism>
<protein>
    <submittedName>
        <fullName evidence="2">Uncharacterized protein</fullName>
    </submittedName>
</protein>
<feature type="transmembrane region" description="Helical" evidence="1">
    <location>
        <begin position="30"/>
        <end position="50"/>
    </location>
</feature>
<keyword evidence="3" id="KW-1185">Reference proteome</keyword>
<keyword evidence="1" id="KW-0812">Transmembrane</keyword>
<sequence length="81" mass="9134">MASEKSAFIFISMLVILAQAIIVKFSLNTWVQFVIPFAYSIIFVICFFFVFKSDNWIAFATLLLAGNITLMATANHAKSIY</sequence>
<dbReference type="Proteomes" id="UP001314166">
    <property type="component" value="Unassembled WGS sequence"/>
</dbReference>
<dbReference type="RefSeq" id="WP_338343273.1">
    <property type="nucleotide sequence ID" value="NZ_CAUZLH010000001.1"/>
</dbReference>
<proteinExistence type="predicted"/>
<evidence type="ECO:0000313" key="3">
    <source>
        <dbReference type="Proteomes" id="UP001314166"/>
    </source>
</evidence>
<comment type="caution">
    <text evidence="2">The sequence shown here is derived from an EMBL/GenBank/DDBJ whole genome shotgun (WGS) entry which is preliminary data.</text>
</comment>
<accession>A0ABM9MNM5</accession>
<name>A0ABM9MNM5_9LACO</name>
<feature type="transmembrane region" description="Helical" evidence="1">
    <location>
        <begin position="6"/>
        <end position="23"/>
    </location>
</feature>
<gene>
    <name evidence="2" type="ORF">R55214_HHFBAMCI_00235</name>
</gene>
<evidence type="ECO:0000313" key="2">
    <source>
        <dbReference type="EMBL" id="CAK1228460.1"/>
    </source>
</evidence>
<keyword evidence="1" id="KW-0472">Membrane</keyword>
<keyword evidence="1" id="KW-1133">Transmembrane helix</keyword>
<evidence type="ECO:0000256" key="1">
    <source>
        <dbReference type="SAM" id="Phobius"/>
    </source>
</evidence>
<feature type="transmembrane region" description="Helical" evidence="1">
    <location>
        <begin position="56"/>
        <end position="74"/>
    </location>
</feature>
<dbReference type="EMBL" id="CAUZMB010000001">
    <property type="protein sequence ID" value="CAK1228460.1"/>
    <property type="molecule type" value="Genomic_DNA"/>
</dbReference>